<comment type="caution">
    <text evidence="1">The sequence shown here is derived from an EMBL/GenBank/DDBJ whole genome shotgun (WGS) entry which is preliminary data.</text>
</comment>
<sequence length="55" mass="6026">WSPTISLTTIFYPQKAFPCINSPLALCIKNAHAHGLPPAMMTTQLKKTQSLMVLA</sequence>
<organism evidence="1 2">
    <name type="scientific">Atopobium deltae</name>
    <dbReference type="NCBI Taxonomy" id="1393034"/>
    <lineage>
        <taxon>Bacteria</taxon>
        <taxon>Bacillati</taxon>
        <taxon>Actinomycetota</taxon>
        <taxon>Coriobacteriia</taxon>
        <taxon>Coriobacteriales</taxon>
        <taxon>Atopobiaceae</taxon>
        <taxon>Atopobium</taxon>
    </lineage>
</organism>
<evidence type="ECO:0000313" key="1">
    <source>
        <dbReference type="EMBL" id="KXB34338.1"/>
    </source>
</evidence>
<feature type="non-terminal residue" evidence="1">
    <location>
        <position position="1"/>
    </location>
</feature>
<proteinExistence type="predicted"/>
<reference evidence="2" key="1">
    <citation type="submission" date="2016-01" db="EMBL/GenBank/DDBJ databases">
        <authorList>
            <person name="Mitreva M."/>
            <person name="Pepin K.H."/>
            <person name="Mihindukulasuriya K.A."/>
            <person name="Fulton R."/>
            <person name="Fronick C."/>
            <person name="O'Laughlin M."/>
            <person name="Miner T."/>
            <person name="Herter B."/>
            <person name="Rosa B.A."/>
            <person name="Cordes M."/>
            <person name="Tomlinson C."/>
            <person name="Wollam A."/>
            <person name="Palsikar V.B."/>
            <person name="Mardis E.R."/>
            <person name="Wilson R.K."/>
        </authorList>
    </citation>
    <scope>NUCLEOTIDE SEQUENCE [LARGE SCALE GENOMIC DNA]</scope>
    <source>
        <strain evidence="2">DNF00019</strain>
    </source>
</reference>
<accession>A0A133XTT6</accession>
<keyword evidence="2" id="KW-1185">Reference proteome</keyword>
<dbReference type="AlphaFoldDB" id="A0A133XTT6"/>
<dbReference type="Proteomes" id="UP000070675">
    <property type="component" value="Unassembled WGS sequence"/>
</dbReference>
<evidence type="ECO:0000313" key="2">
    <source>
        <dbReference type="Proteomes" id="UP000070675"/>
    </source>
</evidence>
<protein>
    <submittedName>
        <fullName evidence="1">Uncharacterized protein</fullName>
    </submittedName>
</protein>
<dbReference type="EMBL" id="LSCR01000016">
    <property type="protein sequence ID" value="KXB34338.1"/>
    <property type="molecule type" value="Genomic_DNA"/>
</dbReference>
<name>A0A133XTT6_9ACTN</name>
<gene>
    <name evidence="1" type="ORF">HMPREF3192_00884</name>
</gene>